<dbReference type="InterPro" id="IPR014030">
    <property type="entry name" value="Ketoacyl_synth_N"/>
</dbReference>
<dbReference type="RefSeq" id="WP_150031403.1">
    <property type="nucleotide sequence ID" value="NZ_VWSH01000001.1"/>
</dbReference>
<protein>
    <submittedName>
        <fullName evidence="2">Beta-ketoacyl synthase chain length factor</fullName>
    </submittedName>
</protein>
<dbReference type="SUPFAM" id="SSF53901">
    <property type="entry name" value="Thiolase-like"/>
    <property type="match status" value="1"/>
</dbReference>
<sequence length="344" mass="38003">MFYIYQHSCISPQQTFQDIDLNILNDAEEGKLKVVETRYEGIAPALLRRMGKAVRIGVGAGLPLVKENPDGIIIGTANGGMEDCIKFLDQIVEYNEGMLTPGNFVQSTNNAVAGQLGMMSRNTGYNTTHVHRAAAFENAIMDVDMLLKENPSNRYLLGAVDEISSANYNIEILDGSYKKEPVSNKALYDSATAGSIAGEGAVMFLAGISPQNAVARLDATQFFQAADINIVIDRLRHFLERHLQPGENIDVLLSGENGDIRLQPFYDAVENELPQHISVARFKHMSGEYPTAVAFACWLSAYILQQQSIPQHAIKKNASSETVKKILIYNNYKGLQHSFILMSR</sequence>
<name>A0A5M6CP81_9BACT</name>
<dbReference type="Proteomes" id="UP000323632">
    <property type="component" value="Unassembled WGS sequence"/>
</dbReference>
<evidence type="ECO:0000259" key="1">
    <source>
        <dbReference type="Pfam" id="PF13723"/>
    </source>
</evidence>
<keyword evidence="3" id="KW-1185">Reference proteome</keyword>
<evidence type="ECO:0000313" key="3">
    <source>
        <dbReference type="Proteomes" id="UP000323632"/>
    </source>
</evidence>
<dbReference type="Gene3D" id="3.40.47.10">
    <property type="match status" value="1"/>
</dbReference>
<gene>
    <name evidence="2" type="ORF">F0919_03915</name>
</gene>
<dbReference type="GO" id="GO:0016746">
    <property type="term" value="F:acyltransferase activity"/>
    <property type="evidence" value="ECO:0007669"/>
    <property type="project" value="InterPro"/>
</dbReference>
<accession>A0A5M6CP81</accession>
<dbReference type="InterPro" id="IPR016039">
    <property type="entry name" value="Thiolase-like"/>
</dbReference>
<feature type="domain" description="Beta-ketoacyl synthase-like N-terminal" evidence="1">
    <location>
        <begin position="40"/>
        <end position="169"/>
    </location>
</feature>
<dbReference type="AlphaFoldDB" id="A0A5M6CP81"/>
<dbReference type="Pfam" id="PF13723">
    <property type="entry name" value="Ketoacyl-synt_2"/>
    <property type="match status" value="1"/>
</dbReference>
<evidence type="ECO:0000313" key="2">
    <source>
        <dbReference type="EMBL" id="KAA5536826.1"/>
    </source>
</evidence>
<dbReference type="EMBL" id="VWSH01000001">
    <property type="protein sequence ID" value="KAA5536826.1"/>
    <property type="molecule type" value="Genomic_DNA"/>
</dbReference>
<organism evidence="2 3">
    <name type="scientific">Taibaiella lutea</name>
    <dbReference type="NCBI Taxonomy" id="2608001"/>
    <lineage>
        <taxon>Bacteria</taxon>
        <taxon>Pseudomonadati</taxon>
        <taxon>Bacteroidota</taxon>
        <taxon>Chitinophagia</taxon>
        <taxon>Chitinophagales</taxon>
        <taxon>Chitinophagaceae</taxon>
        <taxon>Taibaiella</taxon>
    </lineage>
</organism>
<proteinExistence type="predicted"/>
<reference evidence="2 3" key="1">
    <citation type="submission" date="2019-09" db="EMBL/GenBank/DDBJ databases">
        <title>Genome sequence and assembly of Taibaiella sp.</title>
        <authorList>
            <person name="Chhetri G."/>
        </authorList>
    </citation>
    <scope>NUCLEOTIDE SEQUENCE [LARGE SCALE GENOMIC DNA]</scope>
    <source>
        <strain evidence="2 3">KVB11</strain>
    </source>
</reference>
<comment type="caution">
    <text evidence="2">The sequence shown here is derived from an EMBL/GenBank/DDBJ whole genome shotgun (WGS) entry which is preliminary data.</text>
</comment>